<dbReference type="AlphaFoldDB" id="B1WU04"/>
<dbReference type="Pfam" id="PF13449">
    <property type="entry name" value="Phytase-like"/>
    <property type="match status" value="1"/>
</dbReference>
<dbReference type="EMBL" id="CP000806">
    <property type="protein sequence ID" value="ACB50470.1"/>
    <property type="molecule type" value="Genomic_DNA"/>
</dbReference>
<dbReference type="HOGENOM" id="CLU_558638_0_0_3"/>
<dbReference type="Proteomes" id="UP000001203">
    <property type="component" value="Chromosome circular"/>
</dbReference>
<dbReference type="STRING" id="43989.cce_1120"/>
<protein>
    <submittedName>
        <fullName evidence="2">Phytase</fullName>
    </submittedName>
</protein>
<sequence length="488" mass="53465">MKLENPALTIDIILEIVMTVKSGLLNLFFGVCIATNLTQLASAQNYKLTNYDFDNRPSLGQVPNENGDLTDILLGGLSGLYFEGFNGNNLRFVTHPDRGPLPFPLPDLQPEIVRFELDVISNNITIVDRINLVQSDGITPLSVLPNLQAGEQGTAYTDQFGVDLLGNSIPNDPLGADLEGIVIDQRDNSFWMVDEYRPAIYHFNSVGTLLNRFVPMGTAAAVNEPLGTFGTEIIPSVYAQRRANRGFEAVALNQDTNLLYAFIQSPIDNPDNTGDTTSRNSDILRILELDISNPTNPLVSGQFVYLLNNDLYDTNVDKIGDAVWLQDNRFAVIQRDSDLGLNASKLVFEIDLSDATNLETDVFSLVPNKTLEEHTAEELGTAGIIPVDKTFLFNLPDLGYLAGDKPEGLALIPGKQPTFVVINDNDYGLLDDDIPGDGRQNFNPNPIPVVVGVITPVPEPSNHALLGTIFLLGIGSIFRRYTTFVKRG</sequence>
<name>B1WU04_CROS5</name>
<gene>
    <name evidence="2" type="ordered locus">cce_1120</name>
</gene>
<keyword evidence="3" id="KW-1185">Reference proteome</keyword>
<evidence type="ECO:0000259" key="1">
    <source>
        <dbReference type="Pfam" id="PF13449"/>
    </source>
</evidence>
<organism evidence="2 3">
    <name type="scientific">Crocosphaera subtropica (strain ATCC 51142 / BH68)</name>
    <name type="common">Cyanothece sp. (strain ATCC 51142)</name>
    <dbReference type="NCBI Taxonomy" id="43989"/>
    <lineage>
        <taxon>Bacteria</taxon>
        <taxon>Bacillati</taxon>
        <taxon>Cyanobacteriota</taxon>
        <taxon>Cyanophyceae</taxon>
        <taxon>Oscillatoriophycideae</taxon>
        <taxon>Chroococcales</taxon>
        <taxon>Aphanothecaceae</taxon>
        <taxon>Crocosphaera</taxon>
        <taxon>Crocosphaera subtropica</taxon>
    </lineage>
</organism>
<dbReference type="InterPro" id="IPR027372">
    <property type="entry name" value="Phytase-like_dom"/>
</dbReference>
<proteinExistence type="predicted"/>
<feature type="domain" description="Phytase-like" evidence="1">
    <location>
        <begin position="74"/>
        <end position="427"/>
    </location>
</feature>
<reference evidence="2 3" key="1">
    <citation type="journal article" date="2008" name="Proc. Natl. Acad. Sci. U.S.A.">
        <title>The genome of Cyanothece 51142, a unicellular diazotrophic cyanobacterium important in the marine nitrogen cycle.</title>
        <authorList>
            <person name="Welsh E.A."/>
            <person name="Liberton M."/>
            <person name="Stoeckel J."/>
            <person name="Loh T."/>
            <person name="Elvitigala T."/>
            <person name="Wang C."/>
            <person name="Wollam A."/>
            <person name="Fulton R.S."/>
            <person name="Clifton S.W."/>
            <person name="Jacobs J.M."/>
            <person name="Aurora R."/>
            <person name="Ghosh B.K."/>
            <person name="Sherman L.A."/>
            <person name="Smith R.D."/>
            <person name="Wilson R.K."/>
            <person name="Pakrasi H.B."/>
        </authorList>
    </citation>
    <scope>NUCLEOTIDE SEQUENCE [LARGE SCALE GENOMIC DNA]</scope>
    <source>
        <strain evidence="3">ATCC 51142 / BH68</strain>
    </source>
</reference>
<evidence type="ECO:0000313" key="2">
    <source>
        <dbReference type="EMBL" id="ACB50470.1"/>
    </source>
</evidence>
<dbReference type="KEGG" id="cyt:cce_1120"/>
<evidence type="ECO:0000313" key="3">
    <source>
        <dbReference type="Proteomes" id="UP000001203"/>
    </source>
</evidence>
<dbReference type="PANTHER" id="PTHR37957">
    <property type="entry name" value="BLR7070 PROTEIN"/>
    <property type="match status" value="1"/>
</dbReference>
<accession>B1WU04</accession>
<dbReference type="eggNOG" id="COG4222">
    <property type="taxonomic scope" value="Bacteria"/>
</dbReference>
<dbReference type="PANTHER" id="PTHR37957:SF1">
    <property type="entry name" value="PHYTASE-LIKE DOMAIN-CONTAINING PROTEIN"/>
    <property type="match status" value="1"/>
</dbReference>